<dbReference type="EMBL" id="JADCTT010000004">
    <property type="protein sequence ID" value="KAF9754231.1"/>
    <property type="molecule type" value="Genomic_DNA"/>
</dbReference>
<dbReference type="InterPro" id="IPR056125">
    <property type="entry name" value="DUF7708"/>
</dbReference>
<feature type="domain" description="DUF7708" evidence="4">
    <location>
        <begin position="235"/>
        <end position="348"/>
    </location>
</feature>
<evidence type="ECO:0000256" key="2">
    <source>
        <dbReference type="PROSITE-ProRule" id="PRU00023"/>
    </source>
</evidence>
<feature type="repeat" description="ANK" evidence="2">
    <location>
        <begin position="1433"/>
        <end position="1465"/>
    </location>
</feature>
<dbReference type="SUPFAM" id="SSF48403">
    <property type="entry name" value="Ankyrin repeat"/>
    <property type="match status" value="1"/>
</dbReference>
<dbReference type="PROSITE" id="PS50088">
    <property type="entry name" value="ANK_REPEAT"/>
    <property type="match status" value="3"/>
</dbReference>
<protein>
    <recommendedName>
        <fullName evidence="8">NWD NACHT-NTPase N-terminal domain-containing protein</fullName>
    </recommendedName>
</protein>
<dbReference type="Gene3D" id="1.25.40.20">
    <property type="entry name" value="Ankyrin repeat-containing domain"/>
    <property type="match status" value="1"/>
</dbReference>
<dbReference type="InterPro" id="IPR027417">
    <property type="entry name" value="P-loop_NTPase"/>
</dbReference>
<organism evidence="6 7">
    <name type="scientific">Bionectria ochroleuca</name>
    <name type="common">Gliocladium roseum</name>
    <dbReference type="NCBI Taxonomy" id="29856"/>
    <lineage>
        <taxon>Eukaryota</taxon>
        <taxon>Fungi</taxon>
        <taxon>Dikarya</taxon>
        <taxon>Ascomycota</taxon>
        <taxon>Pezizomycotina</taxon>
        <taxon>Sordariomycetes</taxon>
        <taxon>Hypocreomycetidae</taxon>
        <taxon>Hypocreales</taxon>
        <taxon>Bionectriaceae</taxon>
        <taxon>Clonostachys</taxon>
    </lineage>
</organism>
<evidence type="ECO:0000259" key="4">
    <source>
        <dbReference type="Pfam" id="PF24809"/>
    </source>
</evidence>
<evidence type="ECO:0000256" key="3">
    <source>
        <dbReference type="SAM" id="MobiDB-lite"/>
    </source>
</evidence>
<evidence type="ECO:0000313" key="7">
    <source>
        <dbReference type="Proteomes" id="UP000616885"/>
    </source>
</evidence>
<feature type="domain" description="Nephrocystin 3-like N-terminal" evidence="5">
    <location>
        <begin position="446"/>
        <end position="621"/>
    </location>
</feature>
<dbReference type="Gene3D" id="3.40.50.300">
    <property type="entry name" value="P-loop containing nucleotide triphosphate hydrolases"/>
    <property type="match status" value="1"/>
</dbReference>
<feature type="compositionally biased region" description="Polar residues" evidence="3">
    <location>
        <begin position="153"/>
        <end position="162"/>
    </location>
</feature>
<dbReference type="Pfam" id="PF24809">
    <property type="entry name" value="DUF7708"/>
    <property type="match status" value="1"/>
</dbReference>
<dbReference type="SMART" id="SM00248">
    <property type="entry name" value="ANK"/>
    <property type="match status" value="4"/>
</dbReference>
<dbReference type="SUPFAM" id="SSF52540">
    <property type="entry name" value="P-loop containing nucleoside triphosphate hydrolases"/>
    <property type="match status" value="1"/>
</dbReference>
<evidence type="ECO:0000259" key="5">
    <source>
        <dbReference type="Pfam" id="PF24883"/>
    </source>
</evidence>
<dbReference type="PANTHER" id="PTHR10039">
    <property type="entry name" value="AMELOGENIN"/>
    <property type="match status" value="1"/>
</dbReference>
<keyword evidence="1" id="KW-0677">Repeat</keyword>
<evidence type="ECO:0000313" key="6">
    <source>
        <dbReference type="EMBL" id="KAF9754231.1"/>
    </source>
</evidence>
<dbReference type="Pfam" id="PF23397">
    <property type="entry name" value="DUF7104"/>
    <property type="match status" value="4"/>
</dbReference>
<dbReference type="Pfam" id="PF12796">
    <property type="entry name" value="Ank_2"/>
    <property type="match status" value="1"/>
</dbReference>
<dbReference type="PROSITE" id="PS50297">
    <property type="entry name" value="ANK_REP_REGION"/>
    <property type="match status" value="2"/>
</dbReference>
<dbReference type="InterPro" id="IPR055530">
    <property type="entry name" value="DUF7104"/>
</dbReference>
<accession>A0A8H7TP29</accession>
<feature type="compositionally biased region" description="Polar residues" evidence="3">
    <location>
        <begin position="81"/>
        <end position="95"/>
    </location>
</feature>
<comment type="caution">
    <text evidence="6">The sequence shown here is derived from an EMBL/GenBank/DDBJ whole genome shotgun (WGS) entry which is preliminary data.</text>
</comment>
<dbReference type="InterPro" id="IPR056884">
    <property type="entry name" value="NPHP3-like_N"/>
</dbReference>
<evidence type="ECO:0008006" key="8">
    <source>
        <dbReference type="Google" id="ProtNLM"/>
    </source>
</evidence>
<name>A0A8H7TP29_BIOOC</name>
<keyword evidence="2" id="KW-0040">ANK repeat</keyword>
<dbReference type="InterPro" id="IPR036770">
    <property type="entry name" value="Ankyrin_rpt-contain_sf"/>
</dbReference>
<dbReference type="InterPro" id="IPR002110">
    <property type="entry name" value="Ankyrin_rpt"/>
</dbReference>
<dbReference type="PRINTS" id="PR01415">
    <property type="entry name" value="ANKYRIN"/>
</dbReference>
<gene>
    <name evidence="6" type="ORF">IM811_012989</name>
</gene>
<sequence length="1490" mass="164886">MSKIIDDVKSGLKGIKGAGDTVRGSLMEAADQTFEPNQQHPSVVARNEKHRAAAEKGKMDVEGADAMVARHEWNRKDRATQRQAATTMPEGNQGTAAYGESVPHAEAPGTTVPATAGPGMAAHGIAAPAVPPSQVAEETTAPAASEGGIGRTVPSSRNTYQEYPQDHVPRDNLWKAAVDSVGDELKAQIDFKQESKIDTLGELLAVTEKAKKRLTDRAWSFKRSSGEKVIVRDVLGKVAKWVNLVKQVGDFAVQFDPGHAGVAWAGIRFMLTVAVGDLDTYKGMFETTAEIAEYICRTAVLESLVKGKSSQAADELSRAIVKLYIAILTYLSRATAYCNQNTFKRILKYGVLVSGDLESSFAAVAPAQDVVSRCALVMNLEAQLDSQVELRRIRESFDAPMQRWDGALHAISDQLEGEQRKKVLQWMSAEPYIQHHKQTKGEVLKGTGKWLLGNPSFLKWKNESASSILWIRGIPGSGKSKLMSIAIEDAMSAFQAKQSPQPAYFYCSRNPAEPGRSDPSRILASIARQLATPEVGGAILEPALEVYNERESQASADGPLRLEESKELIIKLLDQYKGATMAIAIDALDECNEDTRGDLLEVFEFLLEESPCLLKLLVSSRDDQDIVYQFENYPCLALSSAHSSSDIELFVASEVKKLLNSRFLRKTQSGREALSEKIIKELTAKADGMFRWVSLQLQALQKCRSEVAIMERLGQLPRTLGDLYQELVVKMENFEANSDRDLAKNSLSWLLCSHAQLTSEAFLAAVSTRKDGESEAISRDQLLDLCCNLVIFDEALDVFRFAHLSVREFLETHELFKSDFINSRVAEACLIRIVDATPDINMEDDTELSVEVLWYSYVWWGFHIPAASRERTPVTDNLLAEFLSDEDNPSSPFSLWDQAFRGTTYSKWRMDLPTEFSYCFGLMPFVLLPVCIFDICGVISVHEWKSLTKKGVEIVDGKTPIELAVERGSINIVKWALDNDIPIPFTDELLFSLNWSKGTEMLRLFMAKYGSEFPVTQGFVQGAAANKFCAYEMTKLLLDTRGTGIAITTEFIESVICSRGSDDNVLKLLNFVLDKVEGDIVLTDNTLSTVASDTTKGEQVLQILLKKFGKQSFPVAQHILLEAAGNPKCGDKLIALFIQHFGEQLEITDELVNNAAANSTVAFSHLLRQSGPSLQISDQCLELAAEYNARSFELLLDKYADAIVISQSTVEAAARNPDSIKLLIQRHGSEIQITSDVVEIAAISHPQSLDFLLKNRSSEAKLNEDLIIAATRCNVGVFDFLLDEYEIEITEEVMKTAAQYNLDSLEILFDKRGDDIVVTEDVLLAVAMAYSTQLFLRWIEPIVSMFMEKKRQKLSPLSPRRDPNWDSICRLCVAAKEGNLEVVESLMQEPIPLDTKDNLGETSLYMAAKNGHTELVKLLAHDKRVNVNSLSIFGRSALLEPCKYGHDEVVEVLLAAGAEIHFIDADGDTALSVAKEEGHDRIVTLLEGKS</sequence>
<evidence type="ECO:0000256" key="1">
    <source>
        <dbReference type="ARBA" id="ARBA00022737"/>
    </source>
</evidence>
<reference evidence="6" key="1">
    <citation type="submission" date="2020-10" db="EMBL/GenBank/DDBJ databases">
        <title>High-Quality Genome Resource of Clonostachys rosea strain S41 by Oxford Nanopore Long-Read Sequencing.</title>
        <authorList>
            <person name="Wang H."/>
        </authorList>
    </citation>
    <scope>NUCLEOTIDE SEQUENCE</scope>
    <source>
        <strain evidence="6">S41</strain>
    </source>
</reference>
<dbReference type="Pfam" id="PF24883">
    <property type="entry name" value="NPHP3_N"/>
    <property type="match status" value="1"/>
</dbReference>
<feature type="repeat" description="ANK" evidence="2">
    <location>
        <begin position="1399"/>
        <end position="1419"/>
    </location>
</feature>
<feature type="repeat" description="ANK" evidence="2">
    <location>
        <begin position="956"/>
        <end position="988"/>
    </location>
</feature>
<feature type="region of interest" description="Disordered" evidence="3">
    <location>
        <begin position="74"/>
        <end position="167"/>
    </location>
</feature>
<proteinExistence type="predicted"/>
<dbReference type="Proteomes" id="UP000616885">
    <property type="component" value="Unassembled WGS sequence"/>
</dbReference>
<dbReference type="PANTHER" id="PTHR10039:SF15">
    <property type="entry name" value="NACHT DOMAIN-CONTAINING PROTEIN"/>
    <property type="match status" value="1"/>
</dbReference>